<dbReference type="PANTHER" id="PTHR30483:SF6">
    <property type="entry name" value="PERIPLASMIC BINDING PROTEIN OF ABC TRANSPORTER FOR NATURAL AMINO ACIDS"/>
    <property type="match status" value="1"/>
</dbReference>
<gene>
    <name evidence="3" type="ORF">GII30_18745</name>
</gene>
<evidence type="ECO:0000256" key="1">
    <source>
        <dbReference type="ARBA" id="ARBA00010062"/>
    </source>
</evidence>
<evidence type="ECO:0000256" key="2">
    <source>
        <dbReference type="ARBA" id="ARBA00022729"/>
    </source>
</evidence>
<dbReference type="InterPro" id="IPR028081">
    <property type="entry name" value="Leu-bd"/>
</dbReference>
<dbReference type="RefSeq" id="WP_005184663.1">
    <property type="nucleotide sequence ID" value="NZ_CP045804.1"/>
</dbReference>
<dbReference type="InterPro" id="IPR051010">
    <property type="entry name" value="BCAA_transport"/>
</dbReference>
<keyword evidence="2" id="KW-0732">Signal</keyword>
<dbReference type="CDD" id="cd06341">
    <property type="entry name" value="PBP1_ABC_ligand_binding-like"/>
    <property type="match status" value="1"/>
</dbReference>
<protein>
    <submittedName>
        <fullName evidence="3">ABC transporter substrate-binding protein</fullName>
    </submittedName>
</protein>
<sequence length="417" mass="42280">MKTLRRPRGTTSLRAATLLAASVLLAVPTLAACGDDDSGDDAGTTVSAPDGAFPGKAATGSTIKIGLINNEGGSAISAPENREAAEAAAQYANENLGGMGGHKIELVVCKQAEEPTSARDCANRMVEQKVSAVVITTTGLGDVMVPIISGAKIPYVATAGQSTQELANPYAFMWSGGFPSALESMAAYAKGKGYKSVSAFTIDVPAAVNGLKMMGNAYFQAAGVKLNIVAIPPGTPDATPQVSAGIKDNPEAVLVVGETTSCTSTLKALGTIGYKGEKMGIQACATPNVVSAVGDSINDTKIFSAAQTTGDDEEARLYHAVVDKYRPGTDTSGYAYVGYQGVLGLVRATTGLGDDTSPAAVATAIRSAKNVVLPAGGGLTFTCDGTANPMLKSVCSKGSILAVMEDGKLVDGKVAPK</sequence>
<dbReference type="PANTHER" id="PTHR30483">
    <property type="entry name" value="LEUCINE-SPECIFIC-BINDING PROTEIN"/>
    <property type="match status" value="1"/>
</dbReference>
<dbReference type="Gene3D" id="3.40.50.2300">
    <property type="match status" value="2"/>
</dbReference>
<proteinExistence type="inferred from homology"/>
<name>A0A857MFI7_9ACTN</name>
<reference evidence="3" key="1">
    <citation type="journal article" date="2021" name="Nat. Microbiol.">
        <title>Cocultivation of an ultrasmall environmental parasitic bacterium with lytic ability against bacteria associated with wastewater foams.</title>
        <authorList>
            <person name="Batinovic S."/>
            <person name="Rose J.J.A."/>
            <person name="Ratcliffe J."/>
            <person name="Seviour R.J."/>
            <person name="Petrovski S."/>
        </authorList>
    </citation>
    <scope>NUCLEOTIDE SEQUENCE</scope>
    <source>
        <strain evidence="3">CON44</strain>
    </source>
</reference>
<dbReference type="PROSITE" id="PS51257">
    <property type="entry name" value="PROKAR_LIPOPROTEIN"/>
    <property type="match status" value="1"/>
</dbReference>
<dbReference type="AlphaFoldDB" id="A0A857MFI7"/>
<comment type="similarity">
    <text evidence="1">Belongs to the leucine-binding protein family.</text>
</comment>
<organism evidence="3">
    <name type="scientific">Gordonia amarae</name>
    <dbReference type="NCBI Taxonomy" id="36821"/>
    <lineage>
        <taxon>Bacteria</taxon>
        <taxon>Bacillati</taxon>
        <taxon>Actinomycetota</taxon>
        <taxon>Actinomycetes</taxon>
        <taxon>Mycobacteriales</taxon>
        <taxon>Gordoniaceae</taxon>
        <taxon>Gordonia</taxon>
    </lineage>
</organism>
<dbReference type="InterPro" id="IPR028082">
    <property type="entry name" value="Peripla_BP_I"/>
</dbReference>
<accession>A0A857MFI7</accession>
<dbReference type="Pfam" id="PF13458">
    <property type="entry name" value="Peripla_BP_6"/>
    <property type="match status" value="1"/>
</dbReference>
<dbReference type="SUPFAM" id="SSF53822">
    <property type="entry name" value="Periplasmic binding protein-like I"/>
    <property type="match status" value="1"/>
</dbReference>
<evidence type="ECO:0000313" key="3">
    <source>
        <dbReference type="EMBL" id="QHN40928.1"/>
    </source>
</evidence>
<dbReference type="EMBL" id="CP045810">
    <property type="protein sequence ID" value="QHN40928.1"/>
    <property type="molecule type" value="Genomic_DNA"/>
</dbReference>